<proteinExistence type="predicted"/>
<reference evidence="1" key="1">
    <citation type="submission" date="2021-02" db="EMBL/GenBank/DDBJ databases">
        <authorList>
            <person name="Cremers G."/>
            <person name="Picone N."/>
        </authorList>
    </citation>
    <scope>NUCLEOTIDE SEQUENCE</scope>
    <source>
        <strain evidence="1">PQ17</strain>
    </source>
</reference>
<organism evidence="1 2">
    <name type="scientific">Candidatus Methylacidithermus pantelleriae</name>
    <dbReference type="NCBI Taxonomy" id="2744239"/>
    <lineage>
        <taxon>Bacteria</taxon>
        <taxon>Pseudomonadati</taxon>
        <taxon>Verrucomicrobiota</taxon>
        <taxon>Methylacidiphilae</taxon>
        <taxon>Methylacidiphilales</taxon>
        <taxon>Methylacidiphilaceae</taxon>
        <taxon>Candidatus Methylacidithermus</taxon>
    </lineage>
</organism>
<dbReference type="EMBL" id="CAJNOB010000002">
    <property type="protein sequence ID" value="CAF0691339.1"/>
    <property type="molecule type" value="Genomic_DNA"/>
</dbReference>
<accession>A0A8J2BJ42</accession>
<dbReference type="Proteomes" id="UP000663859">
    <property type="component" value="Unassembled WGS sequence"/>
</dbReference>
<evidence type="ECO:0000313" key="1">
    <source>
        <dbReference type="EMBL" id="CAF0691339.1"/>
    </source>
</evidence>
<comment type="caution">
    <text evidence="1">The sequence shown here is derived from an EMBL/GenBank/DDBJ whole genome shotgun (WGS) entry which is preliminary data.</text>
</comment>
<gene>
    <name evidence="1" type="ORF">MPNT_100013</name>
</gene>
<sequence>MMRTASIQQDVTPEQTRSLAALSSDAYADVCNRLVPVVPSYCFWDRVALHQRAPTRWCARQTPVGV</sequence>
<keyword evidence="2" id="KW-1185">Reference proteome</keyword>
<evidence type="ECO:0000313" key="2">
    <source>
        <dbReference type="Proteomes" id="UP000663859"/>
    </source>
</evidence>
<dbReference type="AlphaFoldDB" id="A0A8J2BJ42"/>
<dbReference type="RefSeq" id="WP_214096200.1">
    <property type="nucleotide sequence ID" value="NZ_CAJNOB010000002.1"/>
</dbReference>
<name>A0A8J2BJ42_9BACT</name>
<protein>
    <submittedName>
        <fullName evidence="1">Uncharacterized protein</fullName>
    </submittedName>
</protein>